<evidence type="ECO:0000313" key="2">
    <source>
        <dbReference type="EMBL" id="CUH98090.1"/>
    </source>
</evidence>
<sequence>MKPATAATVLAASLILALPDVSAANASRHSIRVNAVSDGVFEVVARSGNGYLFWCGAADHVQRVLRRPWNTSLYIYRGLGPSETTGRRSAVQFTLDPNLAAAAPAGGYGSVNSLQAGDTMSVLRAHEYCFVPFGRP</sequence>
<evidence type="ECO:0000313" key="3">
    <source>
        <dbReference type="Proteomes" id="UP000051326"/>
    </source>
</evidence>
<feature type="signal peptide" evidence="1">
    <location>
        <begin position="1"/>
        <end position="23"/>
    </location>
</feature>
<dbReference type="AlphaFoldDB" id="A0A0N7M3Y0"/>
<proteinExistence type="predicted"/>
<dbReference type="RefSeq" id="WP_058284341.1">
    <property type="nucleotide sequence ID" value="NZ_CP081058.1"/>
</dbReference>
<protein>
    <submittedName>
        <fullName evidence="2">Uncharacterized protein</fullName>
    </submittedName>
</protein>
<keyword evidence="1" id="KW-0732">Signal</keyword>
<organism evidence="2 3">
    <name type="scientific">Leisingera aquaemixtae</name>
    <dbReference type="NCBI Taxonomy" id="1396826"/>
    <lineage>
        <taxon>Bacteria</taxon>
        <taxon>Pseudomonadati</taxon>
        <taxon>Pseudomonadota</taxon>
        <taxon>Alphaproteobacteria</taxon>
        <taxon>Rhodobacterales</taxon>
        <taxon>Roseobacteraceae</taxon>
        <taxon>Leisingera</taxon>
    </lineage>
</organism>
<dbReference type="Proteomes" id="UP000051326">
    <property type="component" value="Unassembled WGS sequence"/>
</dbReference>
<dbReference type="STRING" id="1396826.PHA8399_00197"/>
<reference evidence="2 3" key="1">
    <citation type="submission" date="2015-09" db="EMBL/GenBank/DDBJ databases">
        <authorList>
            <consortium name="Swine Surveillance"/>
        </authorList>
    </citation>
    <scope>NUCLEOTIDE SEQUENCE [LARGE SCALE GENOMIC DNA]</scope>
    <source>
        <strain evidence="2 3">CECT 8399</strain>
    </source>
</reference>
<feature type="chain" id="PRO_5006015846" evidence="1">
    <location>
        <begin position="24"/>
        <end position="136"/>
    </location>
</feature>
<name>A0A0N7M3Y0_9RHOB</name>
<gene>
    <name evidence="2" type="ORF">PHA8399_00197</name>
</gene>
<accession>A0A0N7M3Y0</accession>
<evidence type="ECO:0000256" key="1">
    <source>
        <dbReference type="SAM" id="SignalP"/>
    </source>
</evidence>
<dbReference type="EMBL" id="CYSR01000002">
    <property type="protein sequence ID" value="CUH98090.1"/>
    <property type="molecule type" value="Genomic_DNA"/>
</dbReference>